<dbReference type="InterPro" id="IPR002909">
    <property type="entry name" value="IPT_dom"/>
</dbReference>
<keyword evidence="6" id="KW-0112">Calmodulin-binding</keyword>
<dbReference type="GO" id="GO:0006357">
    <property type="term" value="P:regulation of transcription by RNA polymerase II"/>
    <property type="evidence" value="ECO:0007669"/>
    <property type="project" value="TreeGrafter"/>
</dbReference>
<dbReference type="Pfam" id="PF01833">
    <property type="entry name" value="TIG"/>
    <property type="match status" value="1"/>
</dbReference>
<evidence type="ECO:0000256" key="3">
    <source>
        <dbReference type="ARBA" id="ARBA00022553"/>
    </source>
</evidence>
<dbReference type="PANTHER" id="PTHR23335:SF1">
    <property type="entry name" value="CALMODULIN-BINDING TRANSCRIPTION ACTIVATOR, ISOFORM F"/>
    <property type="match status" value="1"/>
</dbReference>
<evidence type="ECO:0000256" key="12">
    <source>
        <dbReference type="ARBA" id="ARBA00023163"/>
    </source>
</evidence>
<accession>A0A200R432</accession>
<dbReference type="GO" id="GO:0009409">
    <property type="term" value="P:response to cold"/>
    <property type="evidence" value="ECO:0007669"/>
    <property type="project" value="UniProtKB-ARBA"/>
</dbReference>
<keyword evidence="13" id="KW-0539">Nucleus</keyword>
<dbReference type="FunFam" id="2.60.40.10:FF:000314">
    <property type="entry name" value="Calmodulin-binding transcription activator 2"/>
    <property type="match status" value="1"/>
</dbReference>
<keyword evidence="12" id="KW-0804">Transcription</keyword>
<keyword evidence="11" id="KW-0010">Activator</keyword>
<feature type="domain" description="IPT/TIG" evidence="15">
    <location>
        <begin position="319"/>
        <end position="395"/>
    </location>
</feature>
<gene>
    <name evidence="16" type="ORF">BVC80_1837g302</name>
</gene>
<evidence type="ECO:0000256" key="4">
    <source>
        <dbReference type="ARBA" id="ARBA00022737"/>
    </source>
</evidence>
<dbReference type="GO" id="GO:0003712">
    <property type="term" value="F:transcription coregulator activity"/>
    <property type="evidence" value="ECO:0007669"/>
    <property type="project" value="TreeGrafter"/>
</dbReference>
<evidence type="ECO:0000313" key="16">
    <source>
        <dbReference type="EMBL" id="OVA17479.1"/>
    </source>
</evidence>
<dbReference type="GO" id="GO:0005516">
    <property type="term" value="F:calmodulin binding"/>
    <property type="evidence" value="ECO:0007669"/>
    <property type="project" value="UniProtKB-KW"/>
</dbReference>
<protein>
    <submittedName>
        <fullName evidence="16">IQ motif</fullName>
    </submittedName>
</protein>
<keyword evidence="7" id="KW-0805">Transcription regulation</keyword>
<dbReference type="Gene3D" id="2.60.40.10">
    <property type="entry name" value="Immunoglobulins"/>
    <property type="match status" value="1"/>
</dbReference>
<dbReference type="PANTHER" id="PTHR23335">
    <property type="entry name" value="CALMODULIN-BINDING TRANSCRIPTION ACTIVATOR CAMTA"/>
    <property type="match status" value="1"/>
</dbReference>
<dbReference type="FunFam" id="1.20.5.190:FF:000003">
    <property type="entry name" value="Calmodulin-binding transcription activator 2"/>
    <property type="match status" value="1"/>
</dbReference>
<evidence type="ECO:0000256" key="7">
    <source>
        <dbReference type="ARBA" id="ARBA00023015"/>
    </source>
</evidence>
<keyword evidence="17" id="KW-1185">Reference proteome</keyword>
<sequence length="885" mass="97973">MALCVVHRTEAKGRNNAEPIAPLSCSSTSSPIFNTAQNQGSASAVSESYGAYQYQSPFEVSSDLFNMNDGMNFLDGLDIFNSSSDAEATQALQRIEEQLSLVDSNMGSVSPQCKLNEKSVDPEVLHCERTSDQDELVALQHGSEYRENGQHSCEILGEFTVERKELLDHSPISTLISSQEIFFNTLDGSEKLQTSSERGKNSADLNKHHEECTSQWLDRSGNITDDRNNCPPIFENNPIFHLSAAGQFLSDSDNPVASLTATSLLHPVKNSINFPYSCGTSTLEANPDYYRMLFDQETQLGTPVGVDSRLTVSQQQKFSIQEISPEWGYAAEQSKVIVTGYFQCNPSECAWACMFGDIEVPVEIIQEGVLRCQAPLHIPGKVTLCITTGNREACSEVREFEYRMTPNSSVRNSLPQTDGTKSTEELQLLIRFVQMLLCDTLVCKDDSVKSGTNALEKSNTDRYSWEHMEEGLLVGSESESGVMDWLLQELLKEKLPHWLFSKCKEGETPGCTLLKKEQEIIHMVAGLGFEWALNPILNSGIGINFRDSNGWTALHHAAHFGREKMVIALLAAGASAVAVTDPTSQDSAGKTPGSIAASRGHKGLAGYLSEFALTSHLSSLTLEESEISKGNCAVEAENTVESISRGILGCTEDNLSVRRSLDAVRNAALAAARIQAAFRQLSFKRRKEREALVRVCDEYGITAADIPALSASSKLTFHSLRDHVLGKAAVVIQKKYRGWKGQKEFLALRQKIVLIQAHVRGHQVRKKYKVILWAVGVLDKVMLRWRRKRVGLRGYRPESQLADASDDEDILKVFRKKKVDAAIEQAVSWVIAMAHSPGARRQYRRLLESYRQAKAELCVETTSVSQDGGEGMEINDDNNDFSQFL</sequence>
<dbReference type="InterPro" id="IPR002110">
    <property type="entry name" value="Ankyrin_rpt"/>
</dbReference>
<organism evidence="16 17">
    <name type="scientific">Macleaya cordata</name>
    <name type="common">Five-seeded plume-poppy</name>
    <name type="synonym">Bocconia cordata</name>
    <dbReference type="NCBI Taxonomy" id="56857"/>
    <lineage>
        <taxon>Eukaryota</taxon>
        <taxon>Viridiplantae</taxon>
        <taxon>Streptophyta</taxon>
        <taxon>Embryophyta</taxon>
        <taxon>Tracheophyta</taxon>
        <taxon>Spermatophyta</taxon>
        <taxon>Magnoliopsida</taxon>
        <taxon>Ranunculales</taxon>
        <taxon>Papaveraceae</taxon>
        <taxon>Papaveroideae</taxon>
        <taxon>Macleaya</taxon>
    </lineage>
</organism>
<dbReference type="Pfam" id="PF00612">
    <property type="entry name" value="IQ"/>
    <property type="match status" value="2"/>
</dbReference>
<dbReference type="Proteomes" id="UP000195402">
    <property type="component" value="Unassembled WGS sequence"/>
</dbReference>
<keyword evidence="9" id="KW-0175">Coiled coil</keyword>
<dbReference type="SUPFAM" id="SSF52540">
    <property type="entry name" value="P-loop containing nucleoside triphosphate hydrolases"/>
    <property type="match status" value="1"/>
</dbReference>
<dbReference type="SUPFAM" id="SSF81296">
    <property type="entry name" value="E set domains"/>
    <property type="match status" value="1"/>
</dbReference>
<evidence type="ECO:0000256" key="10">
    <source>
        <dbReference type="ARBA" id="ARBA00023125"/>
    </source>
</evidence>
<evidence type="ECO:0000256" key="13">
    <source>
        <dbReference type="ARBA" id="ARBA00023242"/>
    </source>
</evidence>
<dbReference type="InterPro" id="IPR036770">
    <property type="entry name" value="Ankyrin_rpt-contain_sf"/>
</dbReference>
<evidence type="ECO:0000256" key="2">
    <source>
        <dbReference type="ARBA" id="ARBA00008267"/>
    </source>
</evidence>
<dbReference type="InParanoid" id="A0A200R432"/>
<feature type="repeat" description="ANK" evidence="14">
    <location>
        <begin position="549"/>
        <end position="581"/>
    </location>
</feature>
<dbReference type="InterPro" id="IPR000048">
    <property type="entry name" value="IQ_motif_EF-hand-BS"/>
</dbReference>
<evidence type="ECO:0000256" key="8">
    <source>
        <dbReference type="ARBA" id="ARBA00023043"/>
    </source>
</evidence>
<dbReference type="InterPro" id="IPR014756">
    <property type="entry name" value="Ig_E-set"/>
</dbReference>
<name>A0A200R432_MACCD</name>
<evidence type="ECO:0000259" key="15">
    <source>
        <dbReference type="Pfam" id="PF01833"/>
    </source>
</evidence>
<dbReference type="PROSITE" id="PS50297">
    <property type="entry name" value="ANK_REP_REGION"/>
    <property type="match status" value="1"/>
</dbReference>
<dbReference type="InterPro" id="IPR013783">
    <property type="entry name" value="Ig-like_fold"/>
</dbReference>
<comment type="similarity">
    <text evidence="2">Belongs to the CAMTA family.</text>
</comment>
<dbReference type="GO" id="GO:0005634">
    <property type="term" value="C:nucleus"/>
    <property type="evidence" value="ECO:0007669"/>
    <property type="project" value="UniProtKB-SubCell"/>
</dbReference>
<dbReference type="Gene3D" id="1.25.40.20">
    <property type="entry name" value="Ankyrin repeat-containing domain"/>
    <property type="match status" value="1"/>
</dbReference>
<evidence type="ECO:0000256" key="14">
    <source>
        <dbReference type="PROSITE-ProRule" id="PRU00023"/>
    </source>
</evidence>
<evidence type="ECO:0000313" key="17">
    <source>
        <dbReference type="Proteomes" id="UP000195402"/>
    </source>
</evidence>
<dbReference type="Gene3D" id="1.20.5.190">
    <property type="match status" value="1"/>
</dbReference>
<dbReference type="GO" id="GO:0003690">
    <property type="term" value="F:double-stranded DNA binding"/>
    <property type="evidence" value="ECO:0007669"/>
    <property type="project" value="TreeGrafter"/>
</dbReference>
<keyword evidence="5" id="KW-0106">Calcium</keyword>
<comment type="subcellular location">
    <subcellularLocation>
        <location evidence="1">Nucleus</location>
    </subcellularLocation>
</comment>
<keyword evidence="10" id="KW-0238">DNA-binding</keyword>
<dbReference type="SUPFAM" id="SSF48403">
    <property type="entry name" value="Ankyrin repeat"/>
    <property type="match status" value="1"/>
</dbReference>
<dbReference type="SMART" id="SM00248">
    <property type="entry name" value="ANK"/>
    <property type="match status" value="2"/>
</dbReference>
<dbReference type="Pfam" id="PF12796">
    <property type="entry name" value="Ank_2"/>
    <property type="match status" value="1"/>
</dbReference>
<dbReference type="PROSITE" id="PS50096">
    <property type="entry name" value="IQ"/>
    <property type="match status" value="2"/>
</dbReference>
<dbReference type="AlphaFoldDB" id="A0A200R432"/>
<dbReference type="PROSITE" id="PS50088">
    <property type="entry name" value="ANK_REPEAT"/>
    <property type="match status" value="1"/>
</dbReference>
<keyword evidence="8 14" id="KW-0040">ANK repeat</keyword>
<comment type="caution">
    <text evidence="16">The sequence shown here is derived from an EMBL/GenBank/DDBJ whole genome shotgun (WGS) entry which is preliminary data.</text>
</comment>
<evidence type="ECO:0000256" key="5">
    <source>
        <dbReference type="ARBA" id="ARBA00022837"/>
    </source>
</evidence>
<dbReference type="EMBL" id="MVGT01000438">
    <property type="protein sequence ID" value="OVA17479.1"/>
    <property type="molecule type" value="Genomic_DNA"/>
</dbReference>
<dbReference type="OrthoDB" id="407555at2759"/>
<proteinExistence type="inferred from homology"/>
<evidence type="ECO:0000256" key="11">
    <source>
        <dbReference type="ARBA" id="ARBA00023159"/>
    </source>
</evidence>
<dbReference type="OMA" id="CTEDINH"/>
<dbReference type="SMART" id="SM00015">
    <property type="entry name" value="IQ"/>
    <property type="match status" value="2"/>
</dbReference>
<evidence type="ECO:0000256" key="6">
    <source>
        <dbReference type="ARBA" id="ARBA00022860"/>
    </source>
</evidence>
<evidence type="ECO:0000256" key="9">
    <source>
        <dbReference type="ARBA" id="ARBA00023054"/>
    </source>
</evidence>
<keyword evidence="4" id="KW-0677">Repeat</keyword>
<keyword evidence="3" id="KW-0597">Phosphoprotein</keyword>
<reference evidence="16 17" key="1">
    <citation type="journal article" date="2017" name="Mol. Plant">
        <title>The Genome of Medicinal Plant Macleaya cordata Provides New Insights into Benzylisoquinoline Alkaloids Metabolism.</title>
        <authorList>
            <person name="Liu X."/>
            <person name="Liu Y."/>
            <person name="Huang P."/>
            <person name="Ma Y."/>
            <person name="Qing Z."/>
            <person name="Tang Q."/>
            <person name="Cao H."/>
            <person name="Cheng P."/>
            <person name="Zheng Y."/>
            <person name="Yuan Z."/>
            <person name="Zhou Y."/>
            <person name="Liu J."/>
            <person name="Tang Z."/>
            <person name="Zhuo Y."/>
            <person name="Zhang Y."/>
            <person name="Yu L."/>
            <person name="Huang J."/>
            <person name="Yang P."/>
            <person name="Peng Q."/>
            <person name="Zhang J."/>
            <person name="Jiang W."/>
            <person name="Zhang Z."/>
            <person name="Lin K."/>
            <person name="Ro D.K."/>
            <person name="Chen X."/>
            <person name="Xiong X."/>
            <person name="Shang Y."/>
            <person name="Huang S."/>
            <person name="Zeng J."/>
        </authorList>
    </citation>
    <scope>NUCLEOTIDE SEQUENCE [LARGE SCALE GENOMIC DNA]</scope>
    <source>
        <strain evidence="17">cv. BLH2017</strain>
        <tissue evidence="16">Root</tissue>
    </source>
</reference>
<evidence type="ECO:0000256" key="1">
    <source>
        <dbReference type="ARBA" id="ARBA00004123"/>
    </source>
</evidence>
<dbReference type="InterPro" id="IPR027417">
    <property type="entry name" value="P-loop_NTPase"/>
</dbReference>